<organism evidence="2 3">
    <name type="scientific">Apophysomyces ossiformis</name>
    <dbReference type="NCBI Taxonomy" id="679940"/>
    <lineage>
        <taxon>Eukaryota</taxon>
        <taxon>Fungi</taxon>
        <taxon>Fungi incertae sedis</taxon>
        <taxon>Mucoromycota</taxon>
        <taxon>Mucoromycotina</taxon>
        <taxon>Mucoromycetes</taxon>
        <taxon>Mucorales</taxon>
        <taxon>Mucorineae</taxon>
        <taxon>Mucoraceae</taxon>
        <taxon>Apophysomyces</taxon>
    </lineage>
</organism>
<dbReference type="PANTHER" id="PTHR12496:SF0">
    <property type="entry name" value="METHYLTRANSFERASE DOMAIN-CONTAINING PROTEIN"/>
    <property type="match status" value="1"/>
</dbReference>
<protein>
    <recommendedName>
        <fullName evidence="1">Methyltransferase domain-containing protein</fullName>
    </recommendedName>
</protein>
<keyword evidence="3" id="KW-1185">Reference proteome</keyword>
<reference evidence="2" key="1">
    <citation type="submission" date="2020-01" db="EMBL/GenBank/DDBJ databases">
        <title>Genome Sequencing of Three Apophysomyces-Like Fungal Strains Confirms a Novel Fungal Genus in the Mucoromycota with divergent Burkholderia-like Endosymbiotic Bacteria.</title>
        <authorList>
            <person name="Stajich J.E."/>
            <person name="Macias A.M."/>
            <person name="Carter-House D."/>
            <person name="Lovett B."/>
            <person name="Kasson L.R."/>
            <person name="Berry K."/>
            <person name="Grigoriev I."/>
            <person name="Chang Y."/>
            <person name="Spatafora J."/>
            <person name="Kasson M.T."/>
        </authorList>
    </citation>
    <scope>NUCLEOTIDE SEQUENCE</scope>
    <source>
        <strain evidence="2">NRRL A-21654</strain>
    </source>
</reference>
<accession>A0A8H7BGW9</accession>
<dbReference type="InterPro" id="IPR029063">
    <property type="entry name" value="SAM-dependent_MTases_sf"/>
</dbReference>
<name>A0A8H7BGW9_9FUNG</name>
<evidence type="ECO:0000259" key="1">
    <source>
        <dbReference type="Pfam" id="PF13679"/>
    </source>
</evidence>
<dbReference type="SUPFAM" id="SSF53335">
    <property type="entry name" value="S-adenosyl-L-methionine-dependent methyltransferases"/>
    <property type="match status" value="1"/>
</dbReference>
<comment type="caution">
    <text evidence="2">The sequence shown here is derived from an EMBL/GenBank/DDBJ whole genome shotgun (WGS) entry which is preliminary data.</text>
</comment>
<sequence>MSIPTKEIQLPPSFEDPEQYLETLVSFLKRYQWLIDIHVVDFITHKQWNQLDLEWRRTFLAEDGDIDDDQAWFTSVIDLLAENSQPCKDTWPKSLKKYIETIKNLTLPRRNLYTCEDVIDKRMASGMTDKKIHEVELMSNVIKTIADKRGIASVMDLGAGQGYLSRALAFQHDFQVLAVDMSEVQTRGAQKFDKKASKLINKRDNSVQLSKLHHVTEKVTPENVSHILRKWGSHGAEESEEKWLVCGLHACGDLSAMSMRLFAESKIACLVNVGCCYHYLSEEGDSAGFPMSNILRNINYRMGTTAQVLACQSPARWAEQKAESLNSFEHHFFKAILQFIMVEKGLTRTSSPLVIGRINKKKDFPTYVQTALKRLNLPVDSISKEEAEQYYRSLKEKKIDKKLIVTWTLRALLAPVLESVILVDRWLYLKDAVKSSANPHKGVWMWPLFDPSTSPRNVVFVASK</sequence>
<dbReference type="OrthoDB" id="10258156at2759"/>
<proteinExistence type="predicted"/>
<evidence type="ECO:0000313" key="2">
    <source>
        <dbReference type="EMBL" id="KAF7722108.1"/>
    </source>
</evidence>
<feature type="domain" description="Methyltransferase" evidence="1">
    <location>
        <begin position="130"/>
        <end position="282"/>
    </location>
</feature>
<gene>
    <name evidence="2" type="ORF">EC973_003688</name>
</gene>
<dbReference type="CDD" id="cd02440">
    <property type="entry name" value="AdoMet_MTases"/>
    <property type="match status" value="1"/>
</dbReference>
<dbReference type="InterPro" id="IPR052220">
    <property type="entry name" value="METTL25"/>
</dbReference>
<dbReference type="AlphaFoldDB" id="A0A8H7BGW9"/>
<dbReference type="Gene3D" id="3.40.50.150">
    <property type="entry name" value="Vaccinia Virus protein VP39"/>
    <property type="match status" value="1"/>
</dbReference>
<dbReference type="EMBL" id="JABAYA010000213">
    <property type="protein sequence ID" value="KAF7722108.1"/>
    <property type="molecule type" value="Genomic_DNA"/>
</dbReference>
<dbReference type="Proteomes" id="UP000605846">
    <property type="component" value="Unassembled WGS sequence"/>
</dbReference>
<evidence type="ECO:0000313" key="3">
    <source>
        <dbReference type="Proteomes" id="UP000605846"/>
    </source>
</evidence>
<dbReference type="Pfam" id="PF13679">
    <property type="entry name" value="Methyltransf_32"/>
    <property type="match status" value="1"/>
</dbReference>
<dbReference type="InterPro" id="IPR025714">
    <property type="entry name" value="Methyltranfer_dom"/>
</dbReference>
<dbReference type="PANTHER" id="PTHR12496">
    <property type="entry name" value="CGI-41 METHYLTRANSFERASE"/>
    <property type="match status" value="1"/>
</dbReference>